<dbReference type="EMBL" id="BK015034">
    <property type="protein sequence ID" value="DAD88069.1"/>
    <property type="molecule type" value="Genomic_DNA"/>
</dbReference>
<proteinExistence type="predicted"/>
<organism evidence="1">
    <name type="scientific">Siphoviridae sp. ctdYc1</name>
    <dbReference type="NCBI Taxonomy" id="2826399"/>
    <lineage>
        <taxon>Viruses</taxon>
        <taxon>Duplodnaviria</taxon>
        <taxon>Heunggongvirae</taxon>
        <taxon>Uroviricota</taxon>
        <taxon>Caudoviricetes</taxon>
    </lineage>
</organism>
<accession>A0A8S5N080</accession>
<evidence type="ECO:0000313" key="1">
    <source>
        <dbReference type="EMBL" id="DAD88069.1"/>
    </source>
</evidence>
<name>A0A8S5N080_9CAUD</name>
<protein>
    <submittedName>
        <fullName evidence="1">Uncharacterized protein</fullName>
    </submittedName>
</protein>
<reference evidence="1" key="1">
    <citation type="journal article" date="2021" name="Proc. Natl. Acad. Sci. U.S.A.">
        <title>A Catalog of Tens of Thousands of Viruses from Human Metagenomes Reveals Hidden Associations with Chronic Diseases.</title>
        <authorList>
            <person name="Tisza M.J."/>
            <person name="Buck C.B."/>
        </authorList>
    </citation>
    <scope>NUCLEOTIDE SEQUENCE</scope>
    <source>
        <strain evidence="1">CtdYc1</strain>
    </source>
</reference>
<sequence>MTQQSGLSNMTRDDLEQYERAWADNMVKFWQEKMMAFSPPVYDTGMLHDSLSALMHPGPVTTITHHFLEYGLYVAAGTGNGYRRGNSGKDDDEGLQFMRGGKWKKGRGHRVSRDWFSRKYMYSIHRLNEKEAWFYGAAYQGMISNALNALFGQGKTTTERTLGNL</sequence>